<dbReference type="SUPFAM" id="SSF56672">
    <property type="entry name" value="DNA/RNA polymerases"/>
    <property type="match status" value="1"/>
</dbReference>
<dbReference type="PANTHER" id="PTHR34072">
    <property type="entry name" value="ENZYMATIC POLYPROTEIN-RELATED"/>
    <property type="match status" value="1"/>
</dbReference>
<dbReference type="Gene3D" id="3.30.70.270">
    <property type="match status" value="1"/>
</dbReference>
<dbReference type="Gene3D" id="3.10.20.370">
    <property type="match status" value="1"/>
</dbReference>
<name>A0ABQ5BC16_9ASTR</name>
<evidence type="ECO:0000313" key="2">
    <source>
        <dbReference type="EMBL" id="GJT11043.1"/>
    </source>
</evidence>
<keyword evidence="2" id="KW-0808">Transferase</keyword>
<sequence length="170" mass="19591">MTKLLEKDLVFDFNEECVKAFKTLKEKLMNAPVMVSLDWSQPFELMCDDSNFGFGAVLGQHEGKHFRPIHFVSITLNNAQQNYTLTEKELLAVVFAFDEFRSSKNVATDHLSRLENPNLEEVSDDDIDENFPDKTLMNISNCDNEEILWIIDFANYLADRILNKGLTYAQ</sequence>
<comment type="caution">
    <text evidence="2">The sequence shown here is derived from an EMBL/GenBank/DDBJ whole genome shotgun (WGS) entry which is preliminary data.</text>
</comment>
<gene>
    <name evidence="2" type="ORF">Tco_0858085</name>
</gene>
<keyword evidence="3" id="KW-1185">Reference proteome</keyword>
<reference evidence="2" key="2">
    <citation type="submission" date="2022-01" db="EMBL/GenBank/DDBJ databases">
        <authorList>
            <person name="Yamashiro T."/>
            <person name="Shiraishi A."/>
            <person name="Satake H."/>
            <person name="Nakayama K."/>
        </authorList>
    </citation>
    <scope>NUCLEOTIDE SEQUENCE</scope>
</reference>
<proteinExistence type="predicted"/>
<organism evidence="2 3">
    <name type="scientific">Tanacetum coccineum</name>
    <dbReference type="NCBI Taxonomy" id="301880"/>
    <lineage>
        <taxon>Eukaryota</taxon>
        <taxon>Viridiplantae</taxon>
        <taxon>Streptophyta</taxon>
        <taxon>Embryophyta</taxon>
        <taxon>Tracheophyta</taxon>
        <taxon>Spermatophyta</taxon>
        <taxon>Magnoliopsida</taxon>
        <taxon>eudicotyledons</taxon>
        <taxon>Gunneridae</taxon>
        <taxon>Pentapetalae</taxon>
        <taxon>asterids</taxon>
        <taxon>campanulids</taxon>
        <taxon>Asterales</taxon>
        <taxon>Asteraceae</taxon>
        <taxon>Asteroideae</taxon>
        <taxon>Anthemideae</taxon>
        <taxon>Anthemidinae</taxon>
        <taxon>Tanacetum</taxon>
    </lineage>
</organism>
<dbReference type="GO" id="GO:0003964">
    <property type="term" value="F:RNA-directed DNA polymerase activity"/>
    <property type="evidence" value="ECO:0007669"/>
    <property type="project" value="UniProtKB-KW"/>
</dbReference>
<dbReference type="InterPro" id="IPR043502">
    <property type="entry name" value="DNA/RNA_pol_sf"/>
</dbReference>
<reference evidence="2" key="1">
    <citation type="journal article" date="2022" name="Int. J. Mol. Sci.">
        <title>Draft Genome of Tanacetum Coccineum: Genomic Comparison of Closely Related Tanacetum-Family Plants.</title>
        <authorList>
            <person name="Yamashiro T."/>
            <person name="Shiraishi A."/>
            <person name="Nakayama K."/>
            <person name="Satake H."/>
        </authorList>
    </citation>
    <scope>NUCLEOTIDE SEQUENCE</scope>
</reference>
<dbReference type="InterPro" id="IPR041577">
    <property type="entry name" value="RT_RNaseH_2"/>
</dbReference>
<dbReference type="Proteomes" id="UP001151760">
    <property type="component" value="Unassembled WGS sequence"/>
</dbReference>
<protein>
    <submittedName>
        <fullName evidence="2">Reverse transcriptase domain-containing protein</fullName>
    </submittedName>
</protein>
<dbReference type="EMBL" id="BQNB010013036">
    <property type="protein sequence ID" value="GJT11043.1"/>
    <property type="molecule type" value="Genomic_DNA"/>
</dbReference>
<dbReference type="PANTHER" id="PTHR34072:SF44">
    <property type="entry name" value="RNA-DIRECTED DNA POLYMERASE"/>
    <property type="match status" value="1"/>
</dbReference>
<dbReference type="Pfam" id="PF17919">
    <property type="entry name" value="RT_RNaseH_2"/>
    <property type="match status" value="1"/>
</dbReference>
<dbReference type="InterPro" id="IPR043128">
    <property type="entry name" value="Rev_trsase/Diguanyl_cyclase"/>
</dbReference>
<evidence type="ECO:0000313" key="3">
    <source>
        <dbReference type="Proteomes" id="UP001151760"/>
    </source>
</evidence>
<accession>A0ABQ5BC16</accession>
<keyword evidence="2" id="KW-0548">Nucleotidyltransferase</keyword>
<feature type="domain" description="Reverse transcriptase/retrotransposon-derived protein RNase H-like" evidence="1">
    <location>
        <begin position="13"/>
        <end position="102"/>
    </location>
</feature>
<evidence type="ECO:0000259" key="1">
    <source>
        <dbReference type="Pfam" id="PF17919"/>
    </source>
</evidence>
<keyword evidence="2" id="KW-0695">RNA-directed DNA polymerase</keyword>